<dbReference type="OrthoDB" id="10336478at2759"/>
<gene>
    <name evidence="1" type="ORF">AAE3_LOCUS8403</name>
</gene>
<dbReference type="AlphaFoldDB" id="A0A8S0XUU3"/>
<keyword evidence="2" id="KW-1185">Reference proteome</keyword>
<proteinExistence type="predicted"/>
<accession>A0A8S0XUU3</accession>
<comment type="caution">
    <text evidence="1">The sequence shown here is derived from an EMBL/GenBank/DDBJ whole genome shotgun (WGS) entry which is preliminary data.</text>
</comment>
<evidence type="ECO:0000313" key="1">
    <source>
        <dbReference type="EMBL" id="CAA7266231.1"/>
    </source>
</evidence>
<evidence type="ECO:0000313" key="2">
    <source>
        <dbReference type="Proteomes" id="UP000467700"/>
    </source>
</evidence>
<dbReference type="EMBL" id="CACVBS010000053">
    <property type="protein sequence ID" value="CAA7266231.1"/>
    <property type="molecule type" value="Genomic_DNA"/>
</dbReference>
<sequence length="161" mass="18319">MAIKALEIVWWYSVLASPSDHIPPAYEPWASKVLSPIPSFTIMVVYAYVETFYDVNPPPQGWQGGAYTPFNRRPNHTQLAQWAGGALQWSRTNSQQALANERPPRAYDHRRWRQANPVIRDTIPPNTPRYAPRAEAFSEILEASEEGEEDLVVIDNEGEEV</sequence>
<dbReference type="Proteomes" id="UP000467700">
    <property type="component" value="Unassembled WGS sequence"/>
</dbReference>
<reference evidence="1 2" key="1">
    <citation type="submission" date="2020-01" db="EMBL/GenBank/DDBJ databases">
        <authorList>
            <person name="Gupta K D."/>
        </authorList>
    </citation>
    <scope>NUCLEOTIDE SEQUENCE [LARGE SCALE GENOMIC DNA]</scope>
</reference>
<organism evidence="1 2">
    <name type="scientific">Cyclocybe aegerita</name>
    <name type="common">Black poplar mushroom</name>
    <name type="synonym">Agrocybe aegerita</name>
    <dbReference type="NCBI Taxonomy" id="1973307"/>
    <lineage>
        <taxon>Eukaryota</taxon>
        <taxon>Fungi</taxon>
        <taxon>Dikarya</taxon>
        <taxon>Basidiomycota</taxon>
        <taxon>Agaricomycotina</taxon>
        <taxon>Agaricomycetes</taxon>
        <taxon>Agaricomycetidae</taxon>
        <taxon>Agaricales</taxon>
        <taxon>Agaricineae</taxon>
        <taxon>Bolbitiaceae</taxon>
        <taxon>Cyclocybe</taxon>
    </lineage>
</organism>
<protein>
    <submittedName>
        <fullName evidence="1">Uncharacterized protein</fullName>
    </submittedName>
</protein>
<name>A0A8S0XUU3_CYCAE</name>